<dbReference type="RefSeq" id="WP_023064146.1">
    <property type="nucleotide sequence ID" value="NZ_AUZM01000002.1"/>
</dbReference>
<accession>U7QT95</accession>
<dbReference type="OrthoDB" id="526867at2"/>
<feature type="chain" id="PRO_5004688389" description="DUF547 domain-containing protein" evidence="1">
    <location>
        <begin position="22"/>
        <end position="284"/>
    </location>
</feature>
<dbReference type="EMBL" id="AUZM01000002">
    <property type="protein sequence ID" value="ERT09646.1"/>
    <property type="molecule type" value="Genomic_DNA"/>
</dbReference>
<feature type="domain" description="DUF547" evidence="2">
    <location>
        <begin position="96"/>
        <end position="202"/>
    </location>
</feature>
<evidence type="ECO:0000313" key="4">
    <source>
        <dbReference type="Proteomes" id="UP000017127"/>
    </source>
</evidence>
<sequence length="284" mass="33016">MNNFKTLIILIPILFLISSCATETTPLNLDTNHSNSIESSVTLAATKPFNYQKYQQVLSTYVDQEGKVNYKVLKENRQVLDTFNASLATLSPDTFANWTEKEKIAFWINAYNSLTLLAIIENYPSKSIRDIPGVWTRIQFKVIGKEVTLDEIEHKILRVQFNEPRIHMGLVCASIGCPILLQEPYIGDKLDEQLNKQTRRFIALNQNFKIDKQDNKVYLSSIFKWFGEDFIPSFKVQEKFTGSDKERAVLNFLSQYLDESEQEYLMNGKYQIKYLDYDWSLNDQ</sequence>
<dbReference type="PANTHER" id="PTHR46361">
    <property type="entry name" value="ELECTRON CARRIER/ PROTEIN DISULFIDE OXIDOREDUCTASE"/>
    <property type="match status" value="1"/>
</dbReference>
<gene>
    <name evidence="3" type="ORF">M595_0418</name>
</gene>
<keyword evidence="4" id="KW-1185">Reference proteome</keyword>
<feature type="signal peptide" evidence="1">
    <location>
        <begin position="1"/>
        <end position="21"/>
    </location>
</feature>
<evidence type="ECO:0000313" key="3">
    <source>
        <dbReference type="EMBL" id="ERT09646.1"/>
    </source>
</evidence>
<evidence type="ECO:0000256" key="1">
    <source>
        <dbReference type="SAM" id="SignalP"/>
    </source>
</evidence>
<keyword evidence="1" id="KW-0732">Signal</keyword>
<evidence type="ECO:0000259" key="2">
    <source>
        <dbReference type="Pfam" id="PF04784"/>
    </source>
</evidence>
<dbReference type="Proteomes" id="UP000017127">
    <property type="component" value="Unassembled WGS sequence"/>
</dbReference>
<proteinExistence type="predicted"/>
<dbReference type="InterPro" id="IPR006869">
    <property type="entry name" value="DUF547"/>
</dbReference>
<organism evidence="3 4">
    <name type="scientific">Lyngbya aestuarii BL J</name>
    <dbReference type="NCBI Taxonomy" id="1348334"/>
    <lineage>
        <taxon>Bacteria</taxon>
        <taxon>Bacillati</taxon>
        <taxon>Cyanobacteriota</taxon>
        <taxon>Cyanophyceae</taxon>
        <taxon>Oscillatoriophycideae</taxon>
        <taxon>Oscillatoriales</taxon>
        <taxon>Microcoleaceae</taxon>
        <taxon>Lyngbya</taxon>
    </lineage>
</organism>
<name>U7QT95_9CYAN</name>
<dbReference type="PANTHER" id="PTHR46361:SF3">
    <property type="entry name" value="ELECTRON CARRIER_ PROTEIN DISULFIDE OXIDOREDUCTASE"/>
    <property type="match status" value="1"/>
</dbReference>
<comment type="caution">
    <text evidence="3">The sequence shown here is derived from an EMBL/GenBank/DDBJ whole genome shotgun (WGS) entry which is preliminary data.</text>
</comment>
<protein>
    <recommendedName>
        <fullName evidence="2">DUF547 domain-containing protein</fullName>
    </recommendedName>
</protein>
<dbReference type="AlphaFoldDB" id="U7QT95"/>
<dbReference type="Pfam" id="PF04784">
    <property type="entry name" value="DUF547"/>
    <property type="match status" value="1"/>
</dbReference>
<dbReference type="PROSITE" id="PS51257">
    <property type="entry name" value="PROKAR_LIPOPROTEIN"/>
    <property type="match status" value="1"/>
</dbReference>
<reference evidence="3 4" key="1">
    <citation type="journal article" date="2013" name="Front. Microbiol.">
        <title>Comparative genomic analyses of the cyanobacterium, Lyngbya aestuarii BL J, a powerful hydrogen producer.</title>
        <authorList>
            <person name="Kothari A."/>
            <person name="Vaughn M."/>
            <person name="Garcia-Pichel F."/>
        </authorList>
    </citation>
    <scope>NUCLEOTIDE SEQUENCE [LARGE SCALE GENOMIC DNA]</scope>
    <source>
        <strain evidence="3 4">BL J</strain>
    </source>
</reference>